<dbReference type="AlphaFoldDB" id="A0A239ST25"/>
<dbReference type="InterPro" id="IPR011664">
    <property type="entry name" value="Abi_system_AbiD/AbiF-like"/>
</dbReference>
<dbReference type="Pfam" id="PF07751">
    <property type="entry name" value="Abi_2"/>
    <property type="match status" value="1"/>
</dbReference>
<dbReference type="eggNOG" id="COG4823">
    <property type="taxonomic scope" value="Bacteria"/>
</dbReference>
<accession>A0A239ST25</accession>
<dbReference type="Proteomes" id="UP000215185">
    <property type="component" value="Chromosome 1"/>
</dbReference>
<organism evidence="1 2">
    <name type="scientific">Streptococcus merionis</name>
    <dbReference type="NCBI Taxonomy" id="400065"/>
    <lineage>
        <taxon>Bacteria</taxon>
        <taxon>Bacillati</taxon>
        <taxon>Bacillota</taxon>
        <taxon>Bacilli</taxon>
        <taxon>Lactobacillales</taxon>
        <taxon>Streptococcaceae</taxon>
        <taxon>Streptococcus</taxon>
    </lineage>
</organism>
<dbReference type="KEGG" id="smen:SAMEA4412692_1088"/>
<evidence type="ECO:0000313" key="2">
    <source>
        <dbReference type="Proteomes" id="UP000215185"/>
    </source>
</evidence>
<gene>
    <name evidence="1" type="ORF">SAMEA4412692_01088</name>
</gene>
<reference evidence="1 2" key="1">
    <citation type="submission" date="2017-06" db="EMBL/GenBank/DDBJ databases">
        <authorList>
            <consortium name="Pathogen Informatics"/>
        </authorList>
    </citation>
    <scope>NUCLEOTIDE SEQUENCE [LARGE SCALE GENOMIC DNA]</scope>
    <source>
        <strain evidence="1 2">NCTC13788</strain>
    </source>
</reference>
<dbReference type="STRING" id="1123308.GCA_000380085_01373"/>
<dbReference type="RefSeq" id="WP_051071095.1">
    <property type="nucleotide sequence ID" value="NZ_LT906439.1"/>
</dbReference>
<protein>
    <submittedName>
        <fullName evidence="1">Abi family protein</fullName>
    </submittedName>
</protein>
<proteinExistence type="predicted"/>
<keyword evidence="2" id="KW-1185">Reference proteome</keyword>
<evidence type="ECO:0000313" key="1">
    <source>
        <dbReference type="EMBL" id="SNU88496.1"/>
    </source>
</evidence>
<dbReference type="EMBL" id="LT906439">
    <property type="protein sequence ID" value="SNU88496.1"/>
    <property type="molecule type" value="Genomic_DNA"/>
</dbReference>
<name>A0A239ST25_9STRE</name>
<sequence>MVNKVTKPKKLVSQLVSDMKVSRGITFNYMGESIAIDYLSNINNYLRTAAYRKNYQKYQKGPKKGKYLNLDFSYLVEMSVLDMHYRFLIQKMCSDIEHSMCVQLIRDIENDSTTDGYDLVHDFFTKYPKEIKKIQSTIASPHTESPLEILYNTNNESIWKRLS</sequence>